<name>A0A0C2ZYV8_9AGAM</name>
<protein>
    <submittedName>
        <fullName evidence="2">Uncharacterized protein</fullName>
    </submittedName>
</protein>
<dbReference type="EMBL" id="KN822098">
    <property type="protein sequence ID" value="KIM57622.1"/>
    <property type="molecule type" value="Genomic_DNA"/>
</dbReference>
<dbReference type="OrthoDB" id="3242721at2759"/>
<dbReference type="Proteomes" id="UP000053989">
    <property type="component" value="Unassembled WGS sequence"/>
</dbReference>
<keyword evidence="3" id="KW-1185">Reference proteome</keyword>
<reference evidence="2 3" key="1">
    <citation type="submission" date="2014-04" db="EMBL/GenBank/DDBJ databases">
        <authorList>
            <consortium name="DOE Joint Genome Institute"/>
            <person name="Kuo A."/>
            <person name="Kohler A."/>
            <person name="Nagy L.G."/>
            <person name="Floudas D."/>
            <person name="Copeland A."/>
            <person name="Barry K.W."/>
            <person name="Cichocki N."/>
            <person name="Veneault-Fourrey C."/>
            <person name="LaButti K."/>
            <person name="Lindquist E.A."/>
            <person name="Lipzen A."/>
            <person name="Lundell T."/>
            <person name="Morin E."/>
            <person name="Murat C."/>
            <person name="Sun H."/>
            <person name="Tunlid A."/>
            <person name="Henrissat B."/>
            <person name="Grigoriev I.V."/>
            <person name="Hibbett D.S."/>
            <person name="Martin F."/>
            <person name="Nordberg H.P."/>
            <person name="Cantor M.N."/>
            <person name="Hua S.X."/>
        </authorList>
    </citation>
    <scope>NUCLEOTIDE SEQUENCE [LARGE SCALE GENOMIC DNA]</scope>
    <source>
        <strain evidence="2 3">Foug A</strain>
    </source>
</reference>
<accession>A0A0C2ZYV8</accession>
<feature type="region of interest" description="Disordered" evidence="1">
    <location>
        <begin position="47"/>
        <end position="74"/>
    </location>
</feature>
<feature type="region of interest" description="Disordered" evidence="1">
    <location>
        <begin position="124"/>
        <end position="148"/>
    </location>
</feature>
<dbReference type="InParanoid" id="A0A0C2ZYV8"/>
<proteinExistence type="predicted"/>
<dbReference type="HOGENOM" id="CLU_113386_0_0_1"/>
<sequence length="232" mass="25551">MNFSINDNPLLVAPRPVRVTPVHPLAPRPAHLRLSSVAHDDRLVIQEDNENVETPPRIPSTDKEPCSSRASPLSSLPSEALEEFLSILRPAIFSPTSPVLRPRRNGAAPFGVQFRSRTKLDIAQSRGEHHPADDNDLEKRTPTCSPEPFSETFAGNWDNHYAEMTSRWHAQVLASPVSRMHTRNPFPRYATQDVTLTGIVPSRPSPTTLSTPVSPATVPLPLPTPDESFGAL</sequence>
<feature type="compositionally biased region" description="Low complexity" evidence="1">
    <location>
        <begin position="200"/>
        <end position="217"/>
    </location>
</feature>
<evidence type="ECO:0000313" key="3">
    <source>
        <dbReference type="Proteomes" id="UP000053989"/>
    </source>
</evidence>
<dbReference type="AlphaFoldDB" id="A0A0C2ZYV8"/>
<feature type="compositionally biased region" description="Basic and acidic residues" evidence="1">
    <location>
        <begin position="126"/>
        <end position="141"/>
    </location>
</feature>
<evidence type="ECO:0000256" key="1">
    <source>
        <dbReference type="SAM" id="MobiDB-lite"/>
    </source>
</evidence>
<organism evidence="2 3">
    <name type="scientific">Scleroderma citrinum Foug A</name>
    <dbReference type="NCBI Taxonomy" id="1036808"/>
    <lineage>
        <taxon>Eukaryota</taxon>
        <taxon>Fungi</taxon>
        <taxon>Dikarya</taxon>
        <taxon>Basidiomycota</taxon>
        <taxon>Agaricomycotina</taxon>
        <taxon>Agaricomycetes</taxon>
        <taxon>Agaricomycetidae</taxon>
        <taxon>Boletales</taxon>
        <taxon>Sclerodermatineae</taxon>
        <taxon>Sclerodermataceae</taxon>
        <taxon>Scleroderma</taxon>
    </lineage>
</organism>
<evidence type="ECO:0000313" key="2">
    <source>
        <dbReference type="EMBL" id="KIM57622.1"/>
    </source>
</evidence>
<feature type="region of interest" description="Disordered" evidence="1">
    <location>
        <begin position="198"/>
        <end position="232"/>
    </location>
</feature>
<gene>
    <name evidence="2" type="ORF">SCLCIDRAFT_1219311</name>
</gene>
<reference evidence="3" key="2">
    <citation type="submission" date="2015-01" db="EMBL/GenBank/DDBJ databases">
        <title>Evolutionary Origins and Diversification of the Mycorrhizal Mutualists.</title>
        <authorList>
            <consortium name="DOE Joint Genome Institute"/>
            <consortium name="Mycorrhizal Genomics Consortium"/>
            <person name="Kohler A."/>
            <person name="Kuo A."/>
            <person name="Nagy L.G."/>
            <person name="Floudas D."/>
            <person name="Copeland A."/>
            <person name="Barry K.W."/>
            <person name="Cichocki N."/>
            <person name="Veneault-Fourrey C."/>
            <person name="LaButti K."/>
            <person name="Lindquist E.A."/>
            <person name="Lipzen A."/>
            <person name="Lundell T."/>
            <person name="Morin E."/>
            <person name="Murat C."/>
            <person name="Riley R."/>
            <person name="Ohm R."/>
            <person name="Sun H."/>
            <person name="Tunlid A."/>
            <person name="Henrissat B."/>
            <person name="Grigoriev I.V."/>
            <person name="Hibbett D.S."/>
            <person name="Martin F."/>
        </authorList>
    </citation>
    <scope>NUCLEOTIDE SEQUENCE [LARGE SCALE GENOMIC DNA]</scope>
    <source>
        <strain evidence="3">Foug A</strain>
    </source>
</reference>